<name>A0A517QJ09_9PLAN</name>
<keyword evidence="1" id="KW-0812">Transmembrane</keyword>
<keyword evidence="1" id="KW-0472">Membrane</keyword>
<evidence type="ECO:0000313" key="3">
    <source>
        <dbReference type="Proteomes" id="UP000315724"/>
    </source>
</evidence>
<accession>A0A517QJ09</accession>
<keyword evidence="3" id="KW-1185">Reference proteome</keyword>
<dbReference type="KEGG" id="tpol:Mal48_07610"/>
<gene>
    <name evidence="2" type="ORF">Mal48_07610</name>
</gene>
<dbReference type="Proteomes" id="UP000315724">
    <property type="component" value="Chromosome"/>
</dbReference>
<protein>
    <submittedName>
        <fullName evidence="2">Uncharacterized protein</fullName>
    </submittedName>
</protein>
<proteinExistence type="predicted"/>
<feature type="transmembrane region" description="Helical" evidence="1">
    <location>
        <begin position="38"/>
        <end position="57"/>
    </location>
</feature>
<evidence type="ECO:0000256" key="1">
    <source>
        <dbReference type="SAM" id="Phobius"/>
    </source>
</evidence>
<keyword evidence="1" id="KW-1133">Transmembrane helix</keyword>
<evidence type="ECO:0000313" key="2">
    <source>
        <dbReference type="EMBL" id="QDT31527.1"/>
    </source>
</evidence>
<reference evidence="2 3" key="1">
    <citation type="submission" date="2019-02" db="EMBL/GenBank/DDBJ databases">
        <title>Deep-cultivation of Planctomycetes and their phenomic and genomic characterization uncovers novel biology.</title>
        <authorList>
            <person name="Wiegand S."/>
            <person name="Jogler M."/>
            <person name="Boedeker C."/>
            <person name="Pinto D."/>
            <person name="Vollmers J."/>
            <person name="Rivas-Marin E."/>
            <person name="Kohn T."/>
            <person name="Peeters S.H."/>
            <person name="Heuer A."/>
            <person name="Rast P."/>
            <person name="Oberbeckmann S."/>
            <person name="Bunk B."/>
            <person name="Jeske O."/>
            <person name="Meyerdierks A."/>
            <person name="Storesund J.E."/>
            <person name="Kallscheuer N."/>
            <person name="Luecker S."/>
            <person name="Lage O.M."/>
            <person name="Pohl T."/>
            <person name="Merkel B.J."/>
            <person name="Hornburger P."/>
            <person name="Mueller R.-W."/>
            <person name="Bruemmer F."/>
            <person name="Labrenz M."/>
            <person name="Spormann A.M."/>
            <person name="Op den Camp H."/>
            <person name="Overmann J."/>
            <person name="Amann R."/>
            <person name="Jetten M.S.M."/>
            <person name="Mascher T."/>
            <person name="Medema M.H."/>
            <person name="Devos D.P."/>
            <person name="Kaster A.-K."/>
            <person name="Ovreas L."/>
            <person name="Rohde M."/>
            <person name="Galperin M.Y."/>
            <person name="Jogler C."/>
        </authorList>
    </citation>
    <scope>NUCLEOTIDE SEQUENCE [LARGE SCALE GENOMIC DNA]</scope>
    <source>
        <strain evidence="2 3">Mal48</strain>
    </source>
</reference>
<dbReference type="RefSeq" id="WP_197442017.1">
    <property type="nucleotide sequence ID" value="NZ_CP036267.1"/>
</dbReference>
<dbReference type="AlphaFoldDB" id="A0A517QJ09"/>
<organism evidence="2 3">
    <name type="scientific">Thalassoglobus polymorphus</name>
    <dbReference type="NCBI Taxonomy" id="2527994"/>
    <lineage>
        <taxon>Bacteria</taxon>
        <taxon>Pseudomonadati</taxon>
        <taxon>Planctomycetota</taxon>
        <taxon>Planctomycetia</taxon>
        <taxon>Planctomycetales</taxon>
        <taxon>Planctomycetaceae</taxon>
        <taxon>Thalassoglobus</taxon>
    </lineage>
</organism>
<sequence>MNITWYLFPLAAAVSLVWQTSRYESIPLILQRSAKLFIQIILFMAVILGVLFALSYGI</sequence>
<dbReference type="EMBL" id="CP036267">
    <property type="protein sequence ID" value="QDT31527.1"/>
    <property type="molecule type" value="Genomic_DNA"/>
</dbReference>